<dbReference type="EMBL" id="PITK01000070">
    <property type="protein sequence ID" value="TBU20441.1"/>
    <property type="molecule type" value="Genomic_DNA"/>
</dbReference>
<proteinExistence type="predicted"/>
<evidence type="ECO:0000313" key="2">
    <source>
        <dbReference type="Proteomes" id="UP000292282"/>
    </source>
</evidence>
<evidence type="ECO:0000313" key="1">
    <source>
        <dbReference type="EMBL" id="TBU20441.1"/>
    </source>
</evidence>
<organism evidence="1 2">
    <name type="scientific">Hamiltosporidium tvaerminnensis</name>
    <dbReference type="NCBI Taxonomy" id="1176355"/>
    <lineage>
        <taxon>Eukaryota</taxon>
        <taxon>Fungi</taxon>
        <taxon>Fungi incertae sedis</taxon>
        <taxon>Microsporidia</taxon>
        <taxon>Dubosqiidae</taxon>
        <taxon>Hamiltosporidium</taxon>
    </lineage>
</organism>
<name>A0A4Q9M490_9MICR</name>
<protein>
    <submittedName>
        <fullName evidence="1">Uncharacterized protein</fullName>
    </submittedName>
</protein>
<dbReference type="VEuPathDB" id="MicrosporidiaDB:CWI38_0070p0030"/>
<sequence length="101" mass="11948">MTLLLKKYLTLLCKLNIDFLTEKYIFRQKIGVMDKNIIFENEIETEIFPIVKNNDIYVNPSANQQKLSQKSFNQNLDMENNLHNSNRESIFGNQKRYLVSS</sequence>
<dbReference type="Proteomes" id="UP000292282">
    <property type="component" value="Unassembled WGS sequence"/>
</dbReference>
<keyword evidence="2" id="KW-1185">Reference proteome</keyword>
<accession>A0A4Q9M490</accession>
<gene>
    <name evidence="1" type="ORF">CWI38_0070p0030</name>
</gene>
<dbReference type="AlphaFoldDB" id="A0A4Q9M490"/>
<comment type="caution">
    <text evidence="1">The sequence shown here is derived from an EMBL/GenBank/DDBJ whole genome shotgun (WGS) entry which is preliminary data.</text>
</comment>
<reference evidence="1 2" key="1">
    <citation type="submission" date="2017-12" db="EMBL/GenBank/DDBJ databases">
        <authorList>
            <person name="Pombert J.-F."/>
            <person name="Haag K.L."/>
            <person name="Ebert D."/>
        </authorList>
    </citation>
    <scope>NUCLEOTIDE SEQUENCE [LARGE SCALE GENOMIC DNA]</scope>
    <source>
        <strain evidence="1">IL-G-3</strain>
    </source>
</reference>